<evidence type="ECO:0000313" key="3">
    <source>
        <dbReference type="EMBL" id="PJJ71390.1"/>
    </source>
</evidence>
<comment type="caution">
    <text evidence="3">The sequence shown here is derived from an EMBL/GenBank/DDBJ whole genome shotgun (WGS) entry which is preliminary data.</text>
</comment>
<evidence type="ECO:0000313" key="4">
    <source>
        <dbReference type="Proteomes" id="UP000228758"/>
    </source>
</evidence>
<dbReference type="PANTHER" id="PTHR42977">
    <property type="entry name" value="HYDROLASE-RELATED"/>
    <property type="match status" value="1"/>
</dbReference>
<gene>
    <name evidence="3" type="ORF">CLV46_0935</name>
</gene>
<organism evidence="3 4">
    <name type="scientific">Diaminobutyricimonas aerilata</name>
    <dbReference type="NCBI Taxonomy" id="1162967"/>
    <lineage>
        <taxon>Bacteria</taxon>
        <taxon>Bacillati</taxon>
        <taxon>Actinomycetota</taxon>
        <taxon>Actinomycetes</taxon>
        <taxon>Micrococcales</taxon>
        <taxon>Microbacteriaceae</taxon>
        <taxon>Diaminobutyricimonas</taxon>
    </lineage>
</organism>
<feature type="region of interest" description="Disordered" evidence="1">
    <location>
        <begin position="1"/>
        <end position="22"/>
    </location>
</feature>
<name>A0A2M9CHP0_9MICO</name>
<evidence type="ECO:0000259" key="2">
    <source>
        <dbReference type="Pfam" id="PF00561"/>
    </source>
</evidence>
<dbReference type="EMBL" id="PGFF01000001">
    <property type="protein sequence ID" value="PJJ71390.1"/>
    <property type="molecule type" value="Genomic_DNA"/>
</dbReference>
<sequence length="307" mass="33814">MHRADSDSTRTAGDPGTVAPERRTLRLERGTELSYLVAGEKRSPALLLLHGFPSSARTFDAVIPRLARVAHVIAPDLPGFGRSEPLPSPSFPAFGRAIAELLDRLEVGPRYVYLHDFGAPVGLHVAMEAPEQVLGLVVQNANAHPSGLGPQWADTRAYWEHPDAEHEAAATAHLTLDGTRAQYVAGLPPEVAARIPSSTWTEDWRVMNLPGRMDTQRALIADYGRYVARFGEIADYLAARAPHALMLWGRHDAFFDLDETLSWMRSLPRMEAHVFDGGHFLLETHAAEAAALIQQFIERTTPPARTE</sequence>
<reference evidence="3 4" key="1">
    <citation type="submission" date="2017-11" db="EMBL/GenBank/DDBJ databases">
        <title>Genomic Encyclopedia of Archaeal and Bacterial Type Strains, Phase II (KMG-II): From Individual Species to Whole Genera.</title>
        <authorList>
            <person name="Goeker M."/>
        </authorList>
    </citation>
    <scope>NUCLEOTIDE SEQUENCE [LARGE SCALE GENOMIC DNA]</scope>
    <source>
        <strain evidence="3 4">DSM 27393</strain>
    </source>
</reference>
<dbReference type="Gene3D" id="3.40.50.1820">
    <property type="entry name" value="alpha/beta hydrolase"/>
    <property type="match status" value="1"/>
</dbReference>
<protein>
    <submittedName>
        <fullName evidence="3">Pimeloyl-ACP methyl ester carboxylesterase</fullName>
    </submittedName>
</protein>
<feature type="domain" description="AB hydrolase-1" evidence="2">
    <location>
        <begin position="44"/>
        <end position="285"/>
    </location>
</feature>
<accession>A0A2M9CHP0</accession>
<dbReference type="PRINTS" id="PR00111">
    <property type="entry name" value="ABHYDROLASE"/>
</dbReference>
<dbReference type="AlphaFoldDB" id="A0A2M9CHP0"/>
<dbReference type="RefSeq" id="WP_100363694.1">
    <property type="nucleotide sequence ID" value="NZ_PGFF01000001.1"/>
</dbReference>
<dbReference type="InterPro" id="IPR000073">
    <property type="entry name" value="AB_hydrolase_1"/>
</dbReference>
<evidence type="ECO:0000256" key="1">
    <source>
        <dbReference type="SAM" id="MobiDB-lite"/>
    </source>
</evidence>
<dbReference type="InterPro" id="IPR051340">
    <property type="entry name" value="Haloalkane_dehalogenase"/>
</dbReference>
<dbReference type="InterPro" id="IPR029058">
    <property type="entry name" value="AB_hydrolase_fold"/>
</dbReference>
<dbReference type="PANTHER" id="PTHR42977:SF1">
    <property type="entry name" value="BLR6576 PROTEIN"/>
    <property type="match status" value="1"/>
</dbReference>
<keyword evidence="4" id="KW-1185">Reference proteome</keyword>
<dbReference type="GO" id="GO:0004301">
    <property type="term" value="F:epoxide hydrolase activity"/>
    <property type="evidence" value="ECO:0007669"/>
    <property type="project" value="TreeGrafter"/>
</dbReference>
<dbReference type="Pfam" id="PF00561">
    <property type="entry name" value="Abhydrolase_1"/>
    <property type="match status" value="1"/>
</dbReference>
<dbReference type="PRINTS" id="PR00412">
    <property type="entry name" value="EPOXHYDRLASE"/>
</dbReference>
<proteinExistence type="predicted"/>
<dbReference type="Proteomes" id="UP000228758">
    <property type="component" value="Unassembled WGS sequence"/>
</dbReference>
<dbReference type="SUPFAM" id="SSF53474">
    <property type="entry name" value="alpha/beta-Hydrolases"/>
    <property type="match status" value="1"/>
</dbReference>
<dbReference type="InterPro" id="IPR000639">
    <property type="entry name" value="Epox_hydrolase-like"/>
</dbReference>
<dbReference type="OrthoDB" id="27092at2"/>